<accession>A0A6V7V0F4</accession>
<comment type="caution">
    <text evidence="2">The sequence shown here is derived from an EMBL/GenBank/DDBJ whole genome shotgun (WGS) entry which is preliminary data.</text>
</comment>
<organism evidence="2 3">
    <name type="scientific">Meloidogyne enterolobii</name>
    <name type="common">Root-knot nematode worm</name>
    <name type="synonym">Meloidogyne mayaguensis</name>
    <dbReference type="NCBI Taxonomy" id="390850"/>
    <lineage>
        <taxon>Eukaryota</taxon>
        <taxon>Metazoa</taxon>
        <taxon>Ecdysozoa</taxon>
        <taxon>Nematoda</taxon>
        <taxon>Chromadorea</taxon>
        <taxon>Rhabditida</taxon>
        <taxon>Tylenchina</taxon>
        <taxon>Tylenchomorpha</taxon>
        <taxon>Tylenchoidea</taxon>
        <taxon>Meloidogynidae</taxon>
        <taxon>Meloidogyninae</taxon>
        <taxon>Meloidogyne</taxon>
    </lineage>
</organism>
<proteinExistence type="predicted"/>
<name>A0A6V7V0F4_MELEN</name>
<evidence type="ECO:0000256" key="1">
    <source>
        <dbReference type="SAM" id="Coils"/>
    </source>
</evidence>
<evidence type="ECO:0000313" key="2">
    <source>
        <dbReference type="EMBL" id="CAD2168403.1"/>
    </source>
</evidence>
<evidence type="ECO:0000313" key="3">
    <source>
        <dbReference type="Proteomes" id="UP000580250"/>
    </source>
</evidence>
<feature type="coiled-coil region" evidence="1">
    <location>
        <begin position="13"/>
        <end position="51"/>
    </location>
</feature>
<keyword evidence="1" id="KW-0175">Coiled coil</keyword>
<sequence>MMERKLKTELFLKEEKLEEIQRAKEAEAAFELKEQQKKAEAEIELEAKQQKPLEIKEGDTSNELLKELVKELNLMKIV</sequence>
<gene>
    <name evidence="2" type="ORF">MENT_LOCUS19771</name>
</gene>
<dbReference type="EMBL" id="CAJEWN010000140">
    <property type="protein sequence ID" value="CAD2168403.1"/>
    <property type="molecule type" value="Genomic_DNA"/>
</dbReference>
<protein>
    <submittedName>
        <fullName evidence="2">Uncharacterized protein</fullName>
    </submittedName>
</protein>
<dbReference type="AlphaFoldDB" id="A0A6V7V0F4"/>
<reference evidence="2 3" key="1">
    <citation type="submission" date="2020-08" db="EMBL/GenBank/DDBJ databases">
        <authorList>
            <person name="Koutsovoulos G."/>
            <person name="Danchin GJ E."/>
        </authorList>
    </citation>
    <scope>NUCLEOTIDE SEQUENCE [LARGE SCALE GENOMIC DNA]</scope>
</reference>
<dbReference type="Proteomes" id="UP000580250">
    <property type="component" value="Unassembled WGS sequence"/>
</dbReference>